<dbReference type="CDD" id="cd07185">
    <property type="entry name" value="OmpA_C-like"/>
    <property type="match status" value="1"/>
</dbReference>
<keyword evidence="9" id="KW-1185">Reference proteome</keyword>
<keyword evidence="3" id="KW-0998">Cell outer membrane</keyword>
<dbReference type="Proteomes" id="UP001259492">
    <property type="component" value="Unassembled WGS sequence"/>
</dbReference>
<dbReference type="Pfam" id="PF00691">
    <property type="entry name" value="OmpA"/>
    <property type="match status" value="1"/>
</dbReference>
<keyword evidence="2 4" id="KW-0472">Membrane</keyword>
<protein>
    <submittedName>
        <fullName evidence="8">OmpA family protein</fullName>
    </submittedName>
</protein>
<feature type="compositionally biased region" description="Basic and acidic residues" evidence="5">
    <location>
        <begin position="605"/>
        <end position="627"/>
    </location>
</feature>
<dbReference type="InterPro" id="IPR006664">
    <property type="entry name" value="OMP_bac"/>
</dbReference>
<dbReference type="PROSITE" id="PS51123">
    <property type="entry name" value="OMPA_2"/>
    <property type="match status" value="1"/>
</dbReference>
<dbReference type="InterPro" id="IPR011659">
    <property type="entry name" value="WD40"/>
</dbReference>
<dbReference type="SUPFAM" id="SSF82171">
    <property type="entry name" value="DPP6 N-terminal domain-like"/>
    <property type="match status" value="1"/>
</dbReference>
<dbReference type="Gene3D" id="2.120.10.30">
    <property type="entry name" value="TolB, C-terminal domain"/>
    <property type="match status" value="1"/>
</dbReference>
<evidence type="ECO:0000259" key="7">
    <source>
        <dbReference type="PROSITE" id="PS51123"/>
    </source>
</evidence>
<comment type="subcellular location">
    <subcellularLocation>
        <location evidence="1">Cell outer membrane</location>
    </subcellularLocation>
</comment>
<evidence type="ECO:0000256" key="3">
    <source>
        <dbReference type="ARBA" id="ARBA00023237"/>
    </source>
</evidence>
<dbReference type="Gene3D" id="1.25.40.10">
    <property type="entry name" value="Tetratricopeptide repeat domain"/>
    <property type="match status" value="1"/>
</dbReference>
<dbReference type="PANTHER" id="PTHR30329:SF21">
    <property type="entry name" value="LIPOPROTEIN YIAD-RELATED"/>
    <property type="match status" value="1"/>
</dbReference>
<name>A0ABU2YNF2_9FLAO</name>
<organism evidence="8 9">
    <name type="scientific">Microcosmobacter mediterraneus</name>
    <dbReference type="NCBI Taxonomy" id="3075607"/>
    <lineage>
        <taxon>Bacteria</taxon>
        <taxon>Pseudomonadati</taxon>
        <taxon>Bacteroidota</taxon>
        <taxon>Flavobacteriia</taxon>
        <taxon>Flavobacteriales</taxon>
        <taxon>Flavobacteriaceae</taxon>
        <taxon>Microcosmobacter</taxon>
    </lineage>
</organism>
<sequence>MKNLKTILLLALVSSFSLAAQNKDTKKADKHFTRFEFVEAAEDYNKLVADGKGDTYVYTQLAESYYNIFNTEEAERWYAKALESSSNPETMYKYAEMLKSNGKYEASNEWMAKFAKARPGDIRAIAFNKNPDYLPKILEKGKKFNVQNLEGLNSEQSDFGGTLQNGTLYIASARNDNRRTYGWNEQPFLDIYSATKNSDGSYQEPSLMNDEINTKYHEGLVSFSPDGNTMYFSRESYFEKVFEKDSLTRNRYGVLHLFKASKLSNDWDNVEGFAINSQNYSVKNPSVSTDGKTLYFASDMPGGFGKFDIYKASINADGTLGDPENLGQNVNTEGQEMFPYSSSNGNLYFSSNGHLGLGGLDVFYTKMIDGKQAPARNVGVPVNSNADDFAFTLDEESEEGFVSSNREGGAGSDDVYAIKKIQPLCDVVLMAVVTDDKTGNPIAGATVTQYDSEGNKLNSKTTNTNGEAEFIVECDTTNDLEVTMMEYDSKRVTVAGTQEEENRVPIALDPIEKLIVEDKIELNPIYFDYDKSNITAQAAFELDKLVQIMQKYPDMVISAESHTDNRGSASYNERLSDRRAKTTVAYVISKGIDKARISGMGKGENQPKEDCGTKCSEEQHQTNRRSDFIITAGGPGQQ</sequence>
<dbReference type="PRINTS" id="PR01021">
    <property type="entry name" value="OMPADOMAIN"/>
</dbReference>
<dbReference type="PANTHER" id="PTHR30329">
    <property type="entry name" value="STATOR ELEMENT OF FLAGELLAR MOTOR COMPLEX"/>
    <property type="match status" value="1"/>
</dbReference>
<evidence type="ECO:0000256" key="2">
    <source>
        <dbReference type="ARBA" id="ARBA00023136"/>
    </source>
</evidence>
<dbReference type="InterPro" id="IPR036737">
    <property type="entry name" value="OmpA-like_sf"/>
</dbReference>
<dbReference type="SUPFAM" id="SSF103088">
    <property type="entry name" value="OmpA-like"/>
    <property type="match status" value="1"/>
</dbReference>
<dbReference type="Gene3D" id="3.30.1330.60">
    <property type="entry name" value="OmpA-like domain"/>
    <property type="match status" value="1"/>
</dbReference>
<comment type="caution">
    <text evidence="8">The sequence shown here is derived from an EMBL/GenBank/DDBJ whole genome shotgun (WGS) entry which is preliminary data.</text>
</comment>
<keyword evidence="6" id="KW-0732">Signal</keyword>
<evidence type="ECO:0000256" key="5">
    <source>
        <dbReference type="SAM" id="MobiDB-lite"/>
    </source>
</evidence>
<evidence type="ECO:0000256" key="1">
    <source>
        <dbReference type="ARBA" id="ARBA00004442"/>
    </source>
</evidence>
<reference evidence="8 9" key="1">
    <citation type="submission" date="2023-09" db="EMBL/GenBank/DDBJ databases">
        <authorList>
            <person name="Rey-Velasco X."/>
        </authorList>
    </citation>
    <scope>NUCLEOTIDE SEQUENCE [LARGE SCALE GENOMIC DNA]</scope>
    <source>
        <strain evidence="8 9">W332</strain>
    </source>
</reference>
<evidence type="ECO:0000313" key="9">
    <source>
        <dbReference type="Proteomes" id="UP001259492"/>
    </source>
</evidence>
<dbReference type="SUPFAM" id="SSF48452">
    <property type="entry name" value="TPR-like"/>
    <property type="match status" value="1"/>
</dbReference>
<feature type="chain" id="PRO_5046943862" evidence="6">
    <location>
        <begin position="20"/>
        <end position="638"/>
    </location>
</feature>
<gene>
    <name evidence="8" type="ORF">RM697_13630</name>
</gene>
<dbReference type="InterPro" id="IPR050330">
    <property type="entry name" value="Bact_OuterMem_StrucFunc"/>
</dbReference>
<dbReference type="InterPro" id="IPR011990">
    <property type="entry name" value="TPR-like_helical_dom_sf"/>
</dbReference>
<dbReference type="SUPFAM" id="SSF49464">
    <property type="entry name" value="Carboxypeptidase regulatory domain-like"/>
    <property type="match status" value="1"/>
</dbReference>
<dbReference type="Gene3D" id="2.60.40.1120">
    <property type="entry name" value="Carboxypeptidase-like, regulatory domain"/>
    <property type="match status" value="1"/>
</dbReference>
<dbReference type="InterPro" id="IPR008969">
    <property type="entry name" value="CarboxyPept-like_regulatory"/>
</dbReference>
<dbReference type="InterPro" id="IPR011042">
    <property type="entry name" value="6-blade_b-propeller_TolB-like"/>
</dbReference>
<feature type="signal peptide" evidence="6">
    <location>
        <begin position="1"/>
        <end position="19"/>
    </location>
</feature>
<evidence type="ECO:0000256" key="6">
    <source>
        <dbReference type="SAM" id="SignalP"/>
    </source>
</evidence>
<feature type="region of interest" description="Disordered" evidence="5">
    <location>
        <begin position="597"/>
        <end position="638"/>
    </location>
</feature>
<dbReference type="InterPro" id="IPR006665">
    <property type="entry name" value="OmpA-like"/>
</dbReference>
<accession>A0ABU2YNF2</accession>
<evidence type="ECO:0000313" key="8">
    <source>
        <dbReference type="EMBL" id="MDT0559689.1"/>
    </source>
</evidence>
<feature type="domain" description="OmpA-like" evidence="7">
    <location>
        <begin position="514"/>
        <end position="634"/>
    </location>
</feature>
<evidence type="ECO:0000256" key="4">
    <source>
        <dbReference type="PROSITE-ProRule" id="PRU00473"/>
    </source>
</evidence>
<dbReference type="RefSeq" id="WP_311428452.1">
    <property type="nucleotide sequence ID" value="NZ_JAVRIA010000015.1"/>
</dbReference>
<proteinExistence type="predicted"/>
<dbReference type="Pfam" id="PF07676">
    <property type="entry name" value="PD40"/>
    <property type="match status" value="3"/>
</dbReference>
<dbReference type="EMBL" id="JAVRIA010000015">
    <property type="protein sequence ID" value="MDT0559689.1"/>
    <property type="molecule type" value="Genomic_DNA"/>
</dbReference>